<reference evidence="2 3" key="1">
    <citation type="submission" date="2025-04" db="UniProtKB">
        <authorList>
            <consortium name="RefSeq"/>
        </authorList>
    </citation>
    <scope>IDENTIFICATION</scope>
</reference>
<keyword evidence="1" id="KW-1185">Reference proteome</keyword>
<gene>
    <name evidence="2 3" type="primary">LOC117560539</name>
</gene>
<dbReference type="AlphaFoldDB" id="A0A6P8W6P6"/>
<sequence length="504" mass="57358">MRPFWVVNRTLADRQTCLCKVHENLSFLAEKLHTLKLIRSVDMEDLTSSISCNPNSKDSMYNECPHCKGQEFAIAAEVNLQANVELTQWSTETVIREKKNKDGKKDKVPMKITVKKKKDIVLADLLEMFQGQLRHFKRHTFNIKSQFTHYRELRKSMTNQECLIHVDFLENYSCKLAAEIQAMHLAPNQKQATLHTGILHVGGTAEHMCFGTISASKEKGPPAIWAHLSPILDEVKASYPSVEVVHFFSDGPCTQYRQKGNFFLLSTELMNRGFKRGTWNFFEASHGKGAPDGVGGLLKRMADRLVSQGHDIPSAEHLYSALVNSGTVRVFYKRENLVDEAINKMPSHLPAVPSTMRIHQVVTGAPGEILYRDVSCPCTARQSYECRCDDTRTFSFEVQQTTPSLPQAPKGNSKENERLWGPDSIGQWCALKYDEDIYPGVIQEVMDTHVQVKCMHVAGVNRFFWTLREDVLLYPFEDILRVIPPPKSVTSRHVEIDKDIWSNF</sequence>
<dbReference type="GeneID" id="117560539"/>
<dbReference type="Proteomes" id="UP000515161">
    <property type="component" value="Unplaced"/>
</dbReference>
<dbReference type="RefSeq" id="XP_034093340.1">
    <property type="nucleotide sequence ID" value="XM_034237449.1"/>
</dbReference>
<evidence type="ECO:0000313" key="1">
    <source>
        <dbReference type="Proteomes" id="UP000515161"/>
    </source>
</evidence>
<dbReference type="KEGG" id="gacu:117560539"/>
<dbReference type="OrthoDB" id="8945351at2759"/>
<dbReference type="PANTHER" id="PTHR46601:SF2">
    <property type="entry name" value="UBIQUITIN-LIKE PROTEASE FAMILY PROFILE DOMAIN-CONTAINING PROTEIN"/>
    <property type="match status" value="1"/>
</dbReference>
<evidence type="ECO:0000313" key="3">
    <source>
        <dbReference type="RefSeq" id="XP_034093340.1"/>
    </source>
</evidence>
<accession>A0A6P8W6P6</accession>
<dbReference type="PANTHER" id="PTHR46601">
    <property type="entry name" value="ULP_PROTEASE DOMAIN-CONTAINING PROTEIN"/>
    <property type="match status" value="1"/>
</dbReference>
<evidence type="ECO:0000313" key="2">
    <source>
        <dbReference type="RefSeq" id="XP_034093339.1"/>
    </source>
</evidence>
<name>A0A6P8W6P6_GYMAC</name>
<proteinExistence type="predicted"/>
<protein>
    <submittedName>
        <fullName evidence="2 3">Uncharacterized protein LOC117560539</fullName>
    </submittedName>
</protein>
<dbReference type="RefSeq" id="XP_034093339.1">
    <property type="nucleotide sequence ID" value="XM_034237448.1"/>
</dbReference>
<organism evidence="1 3">
    <name type="scientific">Gymnodraco acuticeps</name>
    <name type="common">Antarctic dragonfish</name>
    <dbReference type="NCBI Taxonomy" id="8218"/>
    <lineage>
        <taxon>Eukaryota</taxon>
        <taxon>Metazoa</taxon>
        <taxon>Chordata</taxon>
        <taxon>Craniata</taxon>
        <taxon>Vertebrata</taxon>
        <taxon>Euteleostomi</taxon>
        <taxon>Actinopterygii</taxon>
        <taxon>Neopterygii</taxon>
        <taxon>Teleostei</taxon>
        <taxon>Neoteleostei</taxon>
        <taxon>Acanthomorphata</taxon>
        <taxon>Eupercaria</taxon>
        <taxon>Perciformes</taxon>
        <taxon>Notothenioidei</taxon>
        <taxon>Bathydraconidae</taxon>
        <taxon>Gymnodraco</taxon>
    </lineage>
</organism>